<gene>
    <name evidence="1" type="ORF">GIV53_16310</name>
</gene>
<proteinExistence type="predicted"/>
<dbReference type="AlphaFoldDB" id="A0A9Q4A6G2"/>
<sequence>MVDPVPSIIDQPLPDALNFRSLKNLGIQQLKQLVGNTWSNYNDSDPGVTILDQVCYA</sequence>
<name>A0A9Q4A6G2_PSESX</name>
<evidence type="ECO:0000313" key="2">
    <source>
        <dbReference type="Proteomes" id="UP000814010"/>
    </source>
</evidence>
<evidence type="ECO:0000313" key="1">
    <source>
        <dbReference type="EMBL" id="MCF5630842.1"/>
    </source>
</evidence>
<dbReference type="Proteomes" id="UP000814010">
    <property type="component" value="Unassembled WGS sequence"/>
</dbReference>
<protein>
    <submittedName>
        <fullName evidence="1">Uncharacterized protein</fullName>
    </submittedName>
</protein>
<organism evidence="1 2">
    <name type="scientific">Pseudomonas syringae</name>
    <dbReference type="NCBI Taxonomy" id="317"/>
    <lineage>
        <taxon>Bacteria</taxon>
        <taxon>Pseudomonadati</taxon>
        <taxon>Pseudomonadota</taxon>
        <taxon>Gammaproteobacteria</taxon>
        <taxon>Pseudomonadales</taxon>
        <taxon>Pseudomonadaceae</taxon>
        <taxon>Pseudomonas</taxon>
    </lineage>
</organism>
<accession>A0A9Q4A6G2</accession>
<feature type="non-terminal residue" evidence="1">
    <location>
        <position position="57"/>
    </location>
</feature>
<comment type="caution">
    <text evidence="1">The sequence shown here is derived from an EMBL/GenBank/DDBJ whole genome shotgun (WGS) entry which is preliminary data.</text>
</comment>
<reference evidence="1" key="1">
    <citation type="submission" date="2019-11" db="EMBL/GenBank/DDBJ databases">
        <title>Epiphytic Pseudomonas syringae from cherry orchards.</title>
        <authorList>
            <person name="Hulin M.T."/>
        </authorList>
    </citation>
    <scope>NUCLEOTIDE SEQUENCE</scope>
    <source>
        <strain evidence="1">PA-2-5E</strain>
    </source>
</reference>
<dbReference type="EMBL" id="WKAE01000180">
    <property type="protein sequence ID" value="MCF5630842.1"/>
    <property type="molecule type" value="Genomic_DNA"/>
</dbReference>